<dbReference type="Pfam" id="PF03067">
    <property type="entry name" value="LPMO_10"/>
    <property type="match status" value="1"/>
</dbReference>
<evidence type="ECO:0000259" key="7">
    <source>
        <dbReference type="PROSITE" id="PS50021"/>
    </source>
</evidence>
<keyword evidence="6" id="KW-0732">Signal</keyword>
<dbReference type="InterPro" id="IPR004302">
    <property type="entry name" value="Cellulose/chitin-bd_N"/>
</dbReference>
<dbReference type="SMART" id="SM00033">
    <property type="entry name" value="CH"/>
    <property type="match status" value="1"/>
</dbReference>
<evidence type="ECO:0000313" key="9">
    <source>
        <dbReference type="Proteomes" id="UP000663868"/>
    </source>
</evidence>
<dbReference type="InterPro" id="IPR001715">
    <property type="entry name" value="CH_dom"/>
</dbReference>
<dbReference type="GO" id="GO:0051015">
    <property type="term" value="F:actin filament binding"/>
    <property type="evidence" value="ECO:0007669"/>
    <property type="project" value="TreeGrafter"/>
</dbReference>
<dbReference type="Pfam" id="PF00307">
    <property type="entry name" value="CH"/>
    <property type="match status" value="1"/>
</dbReference>
<dbReference type="InterPro" id="IPR003096">
    <property type="entry name" value="SM22_calponin"/>
</dbReference>
<comment type="function">
    <text evidence="5">Thin filament-associated protein that is implicated in the regulation and modulation of smooth muscle contraction. It is capable of binding to actin, calmodulin and tropomyosin. The interaction of calponin with actin inhibits the actomyosin Mg-ATPase activity.</text>
</comment>
<organism evidence="8 9">
    <name type="scientific">Adineta steineri</name>
    <dbReference type="NCBI Taxonomy" id="433720"/>
    <lineage>
        <taxon>Eukaryota</taxon>
        <taxon>Metazoa</taxon>
        <taxon>Spiralia</taxon>
        <taxon>Gnathifera</taxon>
        <taxon>Rotifera</taxon>
        <taxon>Eurotatoria</taxon>
        <taxon>Bdelloidea</taxon>
        <taxon>Adinetida</taxon>
        <taxon>Adinetidae</taxon>
        <taxon>Adineta</taxon>
    </lineage>
</organism>
<dbReference type="EMBL" id="CAJOBB010000060">
    <property type="protein sequence ID" value="CAF3538837.1"/>
    <property type="molecule type" value="Genomic_DNA"/>
</dbReference>
<evidence type="ECO:0000313" key="8">
    <source>
        <dbReference type="EMBL" id="CAF3538837.1"/>
    </source>
</evidence>
<dbReference type="SUPFAM" id="SSF47576">
    <property type="entry name" value="Calponin-homology domain, CH-domain"/>
    <property type="match status" value="1"/>
</dbReference>
<feature type="chain" id="PRO_5032297012" description="Calponin-homology (CH) domain-containing protein" evidence="6">
    <location>
        <begin position="28"/>
        <end position="441"/>
    </location>
</feature>
<reference evidence="8" key="1">
    <citation type="submission" date="2021-02" db="EMBL/GenBank/DDBJ databases">
        <authorList>
            <person name="Nowell W R."/>
        </authorList>
    </citation>
    <scope>NUCLEOTIDE SEQUENCE</scope>
</reference>
<keyword evidence="3" id="KW-0112">Calmodulin-binding</keyword>
<dbReference type="CDD" id="cd21207">
    <property type="entry name" value="CH_dMP20-like"/>
    <property type="match status" value="1"/>
</dbReference>
<dbReference type="InterPro" id="IPR050606">
    <property type="entry name" value="Calponin-like"/>
</dbReference>
<dbReference type="PRINTS" id="PR00889">
    <property type="entry name" value="CALPONIN"/>
</dbReference>
<dbReference type="PANTHER" id="PTHR47385">
    <property type="entry name" value="CALPONIN"/>
    <property type="match status" value="1"/>
</dbReference>
<dbReference type="AlphaFoldDB" id="A0A818JP88"/>
<keyword evidence="2" id="KW-0677">Repeat</keyword>
<gene>
    <name evidence="8" type="ORF">KXQ929_LOCUS2056</name>
</gene>
<dbReference type="GO" id="GO:0031032">
    <property type="term" value="P:actomyosin structure organization"/>
    <property type="evidence" value="ECO:0007669"/>
    <property type="project" value="InterPro"/>
</dbReference>
<dbReference type="InterPro" id="IPR036872">
    <property type="entry name" value="CH_dom_sf"/>
</dbReference>
<evidence type="ECO:0000256" key="6">
    <source>
        <dbReference type="SAM" id="SignalP"/>
    </source>
</evidence>
<dbReference type="InterPro" id="IPR000557">
    <property type="entry name" value="Calponin_repeat"/>
</dbReference>
<evidence type="ECO:0000256" key="1">
    <source>
        <dbReference type="ARBA" id="ARBA00009631"/>
    </source>
</evidence>
<dbReference type="GO" id="GO:0007015">
    <property type="term" value="P:actin filament organization"/>
    <property type="evidence" value="ECO:0007669"/>
    <property type="project" value="TreeGrafter"/>
</dbReference>
<dbReference type="PRINTS" id="PR00888">
    <property type="entry name" value="SM22CALPONIN"/>
</dbReference>
<comment type="similarity">
    <text evidence="1">Belongs to the calponin family.</text>
</comment>
<dbReference type="Proteomes" id="UP000663868">
    <property type="component" value="Unassembled WGS sequence"/>
</dbReference>
<evidence type="ECO:0000256" key="2">
    <source>
        <dbReference type="ARBA" id="ARBA00022737"/>
    </source>
</evidence>
<evidence type="ECO:0000256" key="3">
    <source>
        <dbReference type="ARBA" id="ARBA00022860"/>
    </source>
</evidence>
<dbReference type="PROSITE" id="PS51122">
    <property type="entry name" value="CALPONIN_2"/>
    <property type="match status" value="1"/>
</dbReference>
<sequence length="441" mass="49265">MKSTPAWSQLFLFDYFIVFSLIDFCNSHGRLLEPPQRGSMWRFGFEVPANYNDMSNYCGGKEYQWNTQNGRCGLCGDPFQGPLDHEDGGIYATGIIGRTYESGEMINTTIDITANHFGYFEFRLCPLNMGHSRRPRRLTQHCLDEYLLKIGPSDSKSNGDDTRYYLPHGNKSYFYVPIELPAEITSCQHCVLQWKYHAGNTWGKDQKGRKCLGCADQQEEFYNCADIAIVERSANELSTPVNKDNSTIASDNQRKMANYGPAYGTLAENQAKIAGKRSGDLDREAQQWIEEVTGEKFPSGSYEDALKDGILLCKLINKLQPGSVGKICTSGGGFKLRENVSAFQTAARAYGLPDAELFQTVDLFEKRNIPQVTQCIHALGRHAQKKKFNGPVLGPKMSDSNQRDFTDEQLRAGQGMVGLLNDGMNKGASQAGQNFGLSRHI</sequence>
<dbReference type="InterPro" id="IPR001997">
    <property type="entry name" value="Calponin/LIMCH1"/>
</dbReference>
<keyword evidence="4" id="KW-0009">Actin-binding</keyword>
<comment type="caution">
    <text evidence="8">The sequence shown here is derived from an EMBL/GenBank/DDBJ whole genome shotgun (WGS) entry which is preliminary data.</text>
</comment>
<evidence type="ECO:0000256" key="5">
    <source>
        <dbReference type="ARBA" id="ARBA00025109"/>
    </source>
</evidence>
<accession>A0A818JP88</accession>
<dbReference type="PANTHER" id="PTHR47385:SF24">
    <property type="entry name" value="MUSCLE-SPECIFIC PROTEIN 20"/>
    <property type="match status" value="1"/>
</dbReference>
<evidence type="ECO:0000256" key="4">
    <source>
        <dbReference type="ARBA" id="ARBA00023203"/>
    </source>
</evidence>
<feature type="signal peptide" evidence="6">
    <location>
        <begin position="1"/>
        <end position="27"/>
    </location>
</feature>
<name>A0A818JP88_9BILA</name>
<feature type="domain" description="Calponin-homology (CH)" evidence="7">
    <location>
        <begin position="279"/>
        <end position="383"/>
    </location>
</feature>
<dbReference type="GO" id="GO:0015629">
    <property type="term" value="C:actin cytoskeleton"/>
    <property type="evidence" value="ECO:0007669"/>
    <property type="project" value="TreeGrafter"/>
</dbReference>
<dbReference type="GO" id="GO:0005516">
    <property type="term" value="F:calmodulin binding"/>
    <property type="evidence" value="ECO:0007669"/>
    <property type="project" value="UniProtKB-KW"/>
</dbReference>
<dbReference type="Pfam" id="PF00402">
    <property type="entry name" value="Calponin"/>
    <property type="match status" value="1"/>
</dbReference>
<protein>
    <recommendedName>
        <fullName evidence="7">Calponin-homology (CH) domain-containing protein</fullName>
    </recommendedName>
</protein>
<dbReference type="Gene3D" id="1.10.418.10">
    <property type="entry name" value="Calponin-like domain"/>
    <property type="match status" value="1"/>
</dbReference>
<proteinExistence type="inferred from homology"/>
<dbReference type="PROSITE" id="PS50021">
    <property type="entry name" value="CH"/>
    <property type="match status" value="1"/>
</dbReference>